<keyword evidence="6" id="KW-1185">Reference proteome</keyword>
<evidence type="ECO:0000313" key="6">
    <source>
        <dbReference type="Proteomes" id="UP000635565"/>
    </source>
</evidence>
<dbReference type="InterPro" id="IPR014030">
    <property type="entry name" value="Ketoacyl_synth_N"/>
</dbReference>
<dbReference type="PROSITE" id="PS52004">
    <property type="entry name" value="KS3_2"/>
    <property type="match status" value="1"/>
</dbReference>
<feature type="domain" description="Ketosynthase family 3 (KS3)" evidence="4">
    <location>
        <begin position="2"/>
        <end position="402"/>
    </location>
</feature>
<reference evidence="5 6" key="1">
    <citation type="journal article" date="2021" name="Int. J. Syst. Evol. Microbiol.">
        <title>Reticulibacter mediterranei gen. nov., sp. nov., within the new family Reticulibacteraceae fam. nov., and Ktedonospora formicarum gen. nov., sp. nov., Ktedonobacter robiniae sp. nov., Dictyobacter formicarum sp. nov. and Dictyobacter arantiisoli sp. nov., belonging to the class Ktedonobacteria.</title>
        <authorList>
            <person name="Yabe S."/>
            <person name="Zheng Y."/>
            <person name="Wang C.M."/>
            <person name="Sakai Y."/>
            <person name="Abe K."/>
            <person name="Yokota A."/>
            <person name="Donadio S."/>
            <person name="Cavaletti L."/>
            <person name="Monciardini P."/>
        </authorList>
    </citation>
    <scope>NUCLEOTIDE SEQUENCE [LARGE SCALE GENOMIC DNA]</scope>
    <source>
        <strain evidence="5 6">SOSP1-9</strain>
    </source>
</reference>
<name>A0ABQ3VWU7_9CHLR</name>
<dbReference type="SUPFAM" id="SSF53901">
    <property type="entry name" value="Thiolase-like"/>
    <property type="match status" value="2"/>
</dbReference>
<evidence type="ECO:0000313" key="5">
    <source>
        <dbReference type="EMBL" id="GHO89521.1"/>
    </source>
</evidence>
<evidence type="ECO:0000256" key="3">
    <source>
        <dbReference type="RuleBase" id="RU003694"/>
    </source>
</evidence>
<dbReference type="SMART" id="SM00825">
    <property type="entry name" value="PKS_KS"/>
    <property type="match status" value="1"/>
</dbReference>
<keyword evidence="2 3" id="KW-0808">Transferase</keyword>
<evidence type="ECO:0000256" key="1">
    <source>
        <dbReference type="ARBA" id="ARBA00008467"/>
    </source>
</evidence>
<dbReference type="Proteomes" id="UP000635565">
    <property type="component" value="Unassembled WGS sequence"/>
</dbReference>
<dbReference type="Pfam" id="PF00109">
    <property type="entry name" value="ketoacyl-synt"/>
    <property type="match status" value="1"/>
</dbReference>
<dbReference type="Gene3D" id="3.40.47.10">
    <property type="match status" value="2"/>
</dbReference>
<dbReference type="PROSITE" id="PS00606">
    <property type="entry name" value="KS3_1"/>
    <property type="match status" value="1"/>
</dbReference>
<evidence type="ECO:0000256" key="2">
    <source>
        <dbReference type="ARBA" id="ARBA00022679"/>
    </source>
</evidence>
<dbReference type="InterPro" id="IPR014031">
    <property type="entry name" value="Ketoacyl_synth_C"/>
</dbReference>
<dbReference type="RefSeq" id="WP_201367091.1">
    <property type="nucleotide sequence ID" value="NZ_BNJJ01000039.1"/>
</dbReference>
<comment type="similarity">
    <text evidence="1 3">Belongs to the thiolase-like superfamily. Beta-ketoacyl-ACP synthases family.</text>
</comment>
<protein>
    <submittedName>
        <fullName evidence="5">3-oxoacyl-ACP synthase</fullName>
    </submittedName>
</protein>
<dbReference type="EMBL" id="BNJJ01000039">
    <property type="protein sequence ID" value="GHO89521.1"/>
    <property type="molecule type" value="Genomic_DNA"/>
</dbReference>
<comment type="caution">
    <text evidence="5">The sequence shown here is derived from an EMBL/GenBank/DDBJ whole genome shotgun (WGS) entry which is preliminary data.</text>
</comment>
<organism evidence="5 6">
    <name type="scientific">Dictyobacter formicarum</name>
    <dbReference type="NCBI Taxonomy" id="2778368"/>
    <lineage>
        <taxon>Bacteria</taxon>
        <taxon>Bacillati</taxon>
        <taxon>Chloroflexota</taxon>
        <taxon>Ktedonobacteria</taxon>
        <taxon>Ktedonobacterales</taxon>
        <taxon>Dictyobacteraceae</taxon>
        <taxon>Dictyobacter</taxon>
    </lineage>
</organism>
<dbReference type="InterPro" id="IPR018201">
    <property type="entry name" value="Ketoacyl_synth_AS"/>
</dbReference>
<proteinExistence type="inferred from homology"/>
<dbReference type="InterPro" id="IPR020841">
    <property type="entry name" value="PKS_Beta-ketoAc_synthase_dom"/>
</dbReference>
<sequence>MSRRIAITGLGVFSPIGNGQDEFWRHLIAGTVGTGPIQAFDTSMFDAHNGGEVKHFEPARYFQVLNPETCGRTTQLAVAAAKMATEDADVLNAGYQLERIGICMGTTMGNQSIVEEENNRHIYAGPDLSAEHVSYYVETCITAAIAQELAVEGPCHVVPTACAAGNYAIGWGADMIRDGLVDVAIVGGADALSRGGFAVFHRLGAIADDVCQPFDRDRTGMLVSEGSGAIVLEDYDRALARGAKIYAELLSYGLACDAHHPTAPHPEGLGAQASMRRALKDAGQDTAAVSYISAHGTGTHANDASESAAVRSVFAEQADSLPVSSIKSMLGHTMGAASAIEAVVCALTIHHGVIPPTANYRTSDPACLQEVVPNQALERPVNVALSNSFAFGGNVSTIVMKRV</sequence>
<gene>
    <name evidence="5" type="primary">fabF_1</name>
    <name evidence="5" type="ORF">KSZ_75270</name>
</gene>
<accession>A0ABQ3VWU7</accession>
<dbReference type="InterPro" id="IPR000794">
    <property type="entry name" value="Beta-ketoacyl_synthase"/>
</dbReference>
<dbReference type="CDD" id="cd00834">
    <property type="entry name" value="KAS_I_II"/>
    <property type="match status" value="1"/>
</dbReference>
<evidence type="ECO:0000259" key="4">
    <source>
        <dbReference type="PROSITE" id="PS52004"/>
    </source>
</evidence>
<dbReference type="InterPro" id="IPR016039">
    <property type="entry name" value="Thiolase-like"/>
</dbReference>
<dbReference type="PANTHER" id="PTHR11712">
    <property type="entry name" value="POLYKETIDE SYNTHASE-RELATED"/>
    <property type="match status" value="1"/>
</dbReference>
<dbReference type="PANTHER" id="PTHR11712:SF336">
    <property type="entry name" value="3-OXOACYL-[ACYL-CARRIER-PROTEIN] SYNTHASE, MITOCHONDRIAL"/>
    <property type="match status" value="1"/>
</dbReference>
<dbReference type="Pfam" id="PF02801">
    <property type="entry name" value="Ketoacyl-synt_C"/>
    <property type="match status" value="1"/>
</dbReference>